<evidence type="ECO:0000313" key="11">
    <source>
        <dbReference type="EMBL" id="AMO43669.1"/>
    </source>
</evidence>
<dbReference type="OrthoDB" id="5112at10239"/>
<proteinExistence type="predicted"/>
<dbReference type="Pfam" id="PF12236">
    <property type="entry name" value="Head-tail_con"/>
    <property type="match status" value="1"/>
</dbReference>
<dbReference type="EMBL" id="KU310944">
    <property type="protein sequence ID" value="AMO43669.1"/>
    <property type="molecule type" value="Genomic_DNA"/>
</dbReference>
<sequence length="504" mass="55165">MKAPVTYESLFTKYRDDSAVLRNEQYALWSIPTIYSDSDVRTDGKQQSVRRDFQSAGAMLANHLASKIASLLFPSTQSFFRLDSAVNPDEMASALAVDQNELASGLATLENTAYRRIFLRSSYHQLVHAMKLLICTGNCLLYRDSANTNMHAYSMRSYAILRDGSGKVLDIILKERTTVGQLPELLQSTAYAGREEYDSVCLYTRIKRERRKVTDVFVVTQQADSHALDVREEYPEAVCPYIPVTWNLITGENYGRGLVEDYAGDFAKLSELSEALALYEIEACRVLHMAAPGSQADIDSMASEEMGAWVAGDPTKVQAYEAGDYNKIVALTADLTQIFQRLAPAFMYGGNVRDAERVTAEEIRTQAEEANQSLGGVYSVIADNLHIPLAHILCAEVNPDFVAEVIAGGLTLSVLTGVAALGRSSDVNKLLQVAQVLGATLPVFTQVSQRLDPERVISKVFEGFGLNIEDYSHTAEELEAKQAANAAPVDTALTGAAADIQGVL</sequence>
<dbReference type="GeneID" id="28802020"/>
<organism evidence="11 12">
    <name type="scientific">Pseudomonas phage YMC11/06/C171_PPU_BP</name>
    <dbReference type="NCBI Taxonomy" id="1777063"/>
    <lineage>
        <taxon>Viruses</taxon>
        <taxon>Duplodnaviria</taxon>
        <taxon>Heunggongvirae</taxon>
        <taxon>Uroviricota</taxon>
        <taxon>Caudoviricetes</taxon>
        <taxon>Autographivirales</taxon>
        <taxon>Autoscriptoviridae</taxon>
        <taxon>Corkvirinae</taxon>
        <taxon>Kantovirus</taxon>
        <taxon>Kantovirus C171</taxon>
    </lineage>
</organism>
<dbReference type="GO" id="GO:0044423">
    <property type="term" value="C:virion component"/>
    <property type="evidence" value="ECO:0007669"/>
    <property type="project" value="UniProtKB-KW"/>
</dbReference>
<evidence type="ECO:0008006" key="13">
    <source>
        <dbReference type="Google" id="ProtNLM"/>
    </source>
</evidence>
<evidence type="ECO:0000313" key="12">
    <source>
        <dbReference type="Proteomes" id="UP000201907"/>
    </source>
</evidence>
<evidence type="ECO:0000256" key="6">
    <source>
        <dbReference type="ARBA" id="ARBA00022844"/>
    </source>
</evidence>
<evidence type="ECO:0000256" key="9">
    <source>
        <dbReference type="ARBA" id="ARBA00023219"/>
    </source>
</evidence>
<keyword evidence="5" id="KW-1188">Viral release from host cell</keyword>
<comment type="subcellular location">
    <subcellularLocation>
        <location evidence="2">Virion</location>
    </subcellularLocation>
</comment>
<keyword evidence="9" id="KW-0231">Viral genome packaging</keyword>
<keyword evidence="3" id="KW-1244">Viral short tail ejection system</keyword>
<keyword evidence="4" id="KW-1162">Viral penetration into host cytoplasm</keyword>
<keyword evidence="6" id="KW-0946">Virion</keyword>
<evidence type="ECO:0000256" key="1">
    <source>
        <dbReference type="ARBA" id="ARBA00003421"/>
    </source>
</evidence>
<evidence type="ECO:0000256" key="3">
    <source>
        <dbReference type="ARBA" id="ARBA00022470"/>
    </source>
</evidence>
<dbReference type="Proteomes" id="UP000201907">
    <property type="component" value="Segment"/>
</dbReference>
<accession>A0A127KP22</accession>
<evidence type="ECO:0000256" key="5">
    <source>
        <dbReference type="ARBA" id="ARBA00022612"/>
    </source>
</evidence>
<dbReference type="GO" id="GO:0099002">
    <property type="term" value="P:symbiont genome ejection through host cell envelope, short tail mechanism"/>
    <property type="evidence" value="ECO:0007669"/>
    <property type="project" value="UniProtKB-KW"/>
</dbReference>
<dbReference type="KEGG" id="vg:28802020"/>
<protein>
    <recommendedName>
        <fullName evidence="13">Head-tail connector protein</fullName>
    </recommendedName>
</protein>
<evidence type="ECO:0000256" key="8">
    <source>
        <dbReference type="ARBA" id="ARBA00023009"/>
    </source>
</evidence>
<dbReference type="RefSeq" id="YP_009275063.1">
    <property type="nucleotide sequence ID" value="NC_030923.1"/>
</dbReference>
<dbReference type="InterPro" id="IPR020991">
    <property type="entry name" value="Connector_podovirus"/>
</dbReference>
<name>A0A127KP22_9CAUD</name>
<evidence type="ECO:0000256" key="10">
    <source>
        <dbReference type="ARBA" id="ARBA00023296"/>
    </source>
</evidence>
<evidence type="ECO:0000256" key="7">
    <source>
        <dbReference type="ARBA" id="ARBA00022950"/>
    </source>
</evidence>
<reference evidence="11 12" key="1">
    <citation type="submission" date="2015-12" db="EMBL/GenBank/DDBJ databases">
        <title>Complete Genome Sequence of the Pseudomonas putida phage YMC11/06/C171_PPU_BP.</title>
        <authorList>
            <person name="Jeon J."/>
            <person name="Yong D."/>
            <person name="Lee K."/>
        </authorList>
    </citation>
    <scope>NUCLEOTIDE SEQUENCE [LARGE SCALE GENOMIC DNA]</scope>
</reference>
<comment type="function">
    <text evidence="1">Forms the portal vertex of the capsid. This portal plays critical roles in head assembly, genome packaging, neck/tail attachment, and genome ejection. The portal protein multimerizes as a single ring-shaped homododecamer arranged around a central channel.</text>
</comment>
<evidence type="ECO:0000256" key="4">
    <source>
        <dbReference type="ARBA" id="ARBA00022595"/>
    </source>
</evidence>
<keyword evidence="12" id="KW-1185">Reference proteome</keyword>
<evidence type="ECO:0000256" key="2">
    <source>
        <dbReference type="ARBA" id="ARBA00004328"/>
    </source>
</evidence>
<gene>
    <name evidence="11" type="ORF">C171_00450</name>
</gene>
<keyword evidence="10" id="KW-1160">Virus entry into host cell</keyword>
<keyword evidence="8" id="KW-1171">Viral genome ejection through host cell envelope</keyword>
<keyword evidence="7" id="KW-0118">Viral capsid assembly</keyword>